<proteinExistence type="predicted"/>
<dbReference type="Proteomes" id="UP000552097">
    <property type="component" value="Unassembled WGS sequence"/>
</dbReference>
<dbReference type="Pfam" id="PF04149">
    <property type="entry name" value="DUF397"/>
    <property type="match status" value="1"/>
</dbReference>
<evidence type="ECO:0000313" key="3">
    <source>
        <dbReference type="Proteomes" id="UP000552097"/>
    </source>
</evidence>
<accession>A0A7W9HRD3</accession>
<dbReference type="InterPro" id="IPR007278">
    <property type="entry name" value="DUF397"/>
</dbReference>
<protein>
    <recommendedName>
        <fullName evidence="1">DUF397 domain-containing protein</fullName>
    </recommendedName>
</protein>
<sequence>MSKAPTWRKSSYSTGGQQDCVEVAHTEPGVAVRDSKNTGPTLTFPESTWHAFLTCQNF</sequence>
<feature type="domain" description="DUF397" evidence="1">
    <location>
        <begin position="6"/>
        <end position="54"/>
    </location>
</feature>
<gene>
    <name evidence="2" type="ORF">F4560_006549</name>
</gene>
<name>A0A7W9HRD3_9PSEU</name>
<keyword evidence="3" id="KW-1185">Reference proteome</keyword>
<dbReference type="EMBL" id="JACHMO010000001">
    <property type="protein sequence ID" value="MBB5806781.1"/>
    <property type="molecule type" value="Genomic_DNA"/>
</dbReference>
<organism evidence="2 3">
    <name type="scientific">Saccharothrix ecbatanensis</name>
    <dbReference type="NCBI Taxonomy" id="1105145"/>
    <lineage>
        <taxon>Bacteria</taxon>
        <taxon>Bacillati</taxon>
        <taxon>Actinomycetota</taxon>
        <taxon>Actinomycetes</taxon>
        <taxon>Pseudonocardiales</taxon>
        <taxon>Pseudonocardiaceae</taxon>
        <taxon>Saccharothrix</taxon>
    </lineage>
</organism>
<evidence type="ECO:0000313" key="2">
    <source>
        <dbReference type="EMBL" id="MBB5806781.1"/>
    </source>
</evidence>
<evidence type="ECO:0000259" key="1">
    <source>
        <dbReference type="Pfam" id="PF04149"/>
    </source>
</evidence>
<dbReference type="RefSeq" id="WP_184926614.1">
    <property type="nucleotide sequence ID" value="NZ_JACHMO010000001.1"/>
</dbReference>
<reference evidence="2 3" key="1">
    <citation type="submission" date="2020-08" db="EMBL/GenBank/DDBJ databases">
        <title>Sequencing the genomes of 1000 actinobacteria strains.</title>
        <authorList>
            <person name="Klenk H.-P."/>
        </authorList>
    </citation>
    <scope>NUCLEOTIDE SEQUENCE [LARGE SCALE GENOMIC DNA]</scope>
    <source>
        <strain evidence="2 3">DSM 45486</strain>
    </source>
</reference>
<dbReference type="AlphaFoldDB" id="A0A7W9HRD3"/>
<comment type="caution">
    <text evidence="2">The sequence shown here is derived from an EMBL/GenBank/DDBJ whole genome shotgun (WGS) entry which is preliminary data.</text>
</comment>